<evidence type="ECO:0000256" key="6">
    <source>
        <dbReference type="ARBA" id="ARBA00023235"/>
    </source>
</evidence>
<dbReference type="RefSeq" id="WP_072792994.1">
    <property type="nucleotide sequence ID" value="NZ_FQWM01000003.1"/>
</dbReference>
<dbReference type="EMBL" id="FQWM01000003">
    <property type="protein sequence ID" value="SHH17859.1"/>
    <property type="molecule type" value="Genomic_DNA"/>
</dbReference>
<dbReference type="SUPFAM" id="SSF51556">
    <property type="entry name" value="Metallo-dependent hydrolases"/>
    <property type="match status" value="1"/>
</dbReference>
<evidence type="ECO:0000313" key="8">
    <source>
        <dbReference type="Proteomes" id="UP000184211"/>
    </source>
</evidence>
<evidence type="ECO:0000256" key="3">
    <source>
        <dbReference type="ARBA" id="ARBA00008397"/>
    </source>
</evidence>
<organism evidence="7 8">
    <name type="scientific">Cognatishimia maritima</name>
    <dbReference type="NCBI Taxonomy" id="870908"/>
    <lineage>
        <taxon>Bacteria</taxon>
        <taxon>Pseudomonadati</taxon>
        <taxon>Pseudomonadota</taxon>
        <taxon>Alphaproteobacteria</taxon>
        <taxon>Rhodobacterales</taxon>
        <taxon>Paracoccaceae</taxon>
        <taxon>Cognatishimia</taxon>
    </lineage>
</organism>
<dbReference type="GO" id="GO:0042840">
    <property type="term" value="P:D-glucuronate catabolic process"/>
    <property type="evidence" value="ECO:0007669"/>
    <property type="project" value="TreeGrafter"/>
</dbReference>
<dbReference type="InterPro" id="IPR003766">
    <property type="entry name" value="Uronate_isomerase"/>
</dbReference>
<evidence type="ECO:0000313" key="7">
    <source>
        <dbReference type="EMBL" id="SHH17859.1"/>
    </source>
</evidence>
<dbReference type="Gene3D" id="1.10.2020.10">
    <property type="entry name" value="uronate isomerase, domain 2, chain A"/>
    <property type="match status" value="1"/>
</dbReference>
<keyword evidence="6 7" id="KW-0413">Isomerase</keyword>
<dbReference type="GO" id="GO:0019698">
    <property type="term" value="P:D-galacturonate catabolic process"/>
    <property type="evidence" value="ECO:0007669"/>
    <property type="project" value="TreeGrafter"/>
</dbReference>
<accession>A0A1M5QVX9</accession>
<dbReference type="UniPathway" id="UPA00246"/>
<dbReference type="InterPro" id="IPR032466">
    <property type="entry name" value="Metal_Hydrolase"/>
</dbReference>
<dbReference type="Pfam" id="PF02614">
    <property type="entry name" value="UxaC"/>
    <property type="match status" value="1"/>
</dbReference>
<dbReference type="PANTHER" id="PTHR30068:SF4">
    <property type="entry name" value="URONATE ISOMERASE"/>
    <property type="match status" value="1"/>
</dbReference>
<dbReference type="Gene3D" id="3.20.20.140">
    <property type="entry name" value="Metal-dependent hydrolases"/>
    <property type="match status" value="1"/>
</dbReference>
<reference evidence="8" key="1">
    <citation type="submission" date="2016-11" db="EMBL/GenBank/DDBJ databases">
        <authorList>
            <person name="Varghese N."/>
            <person name="Submissions S."/>
        </authorList>
    </citation>
    <scope>NUCLEOTIDE SEQUENCE [LARGE SCALE GENOMIC DNA]</scope>
    <source>
        <strain evidence="8">DSM 28223</strain>
    </source>
</reference>
<protein>
    <recommendedName>
        <fullName evidence="5">Uronate isomerase</fullName>
        <ecNumber evidence="4">5.3.1.12</ecNumber>
    </recommendedName>
</protein>
<comment type="catalytic activity">
    <reaction evidence="1">
        <text>D-glucuronate = D-fructuronate</text>
        <dbReference type="Rhea" id="RHEA:13049"/>
        <dbReference type="ChEBI" id="CHEBI:58720"/>
        <dbReference type="ChEBI" id="CHEBI:59863"/>
        <dbReference type="EC" id="5.3.1.12"/>
    </reaction>
</comment>
<dbReference type="Proteomes" id="UP000184211">
    <property type="component" value="Unassembled WGS sequence"/>
</dbReference>
<evidence type="ECO:0000256" key="4">
    <source>
        <dbReference type="ARBA" id="ARBA00012546"/>
    </source>
</evidence>
<name>A0A1M5QVX9_9RHOB</name>
<sequence length="471" mass="52937">MMLDQDRFFPADPTTRSIARRLYKEIAELPLVCPHGHTNPAWFATNEKFTDPAELLVTPDHYILRMLVSLGIDHAMLGVATKDGAPTNIDGRQIWRLVAENFYLFRSTPVRHWMDHTLETLFGIDAPLTASNADKSYDTIAEALQTDAFRPRALYDRFNIEVIATTDSCLDDLQHHATVKDSAWKGRVIPTYRPDCVTDPDSPGFLQSLAALGDLTGEDTFTWQGLLGAHRKRRKLFIEFGATATDHGHPTALTCDLSPSECKALFADICTGRATSEQKEQFRGQMLTEMARMSLEDGLVMQLHVGSVRNHSTEIFKRFGPDMGFDIPSRVNFVHALRPLLNAHGHDPRLSLIVFTLDESVYGRELAPLAAAYPCLRLGPAWWFFDSPDGMRRYREITTETAGYYNTAGFNDDTRALPSIPARHDLARRIDCAFLARQVAEARLGEDEAAEVIVELSYHLAKRAYRLGENP</sequence>
<dbReference type="NCBIfam" id="NF002794">
    <property type="entry name" value="PRK02925.1"/>
    <property type="match status" value="1"/>
</dbReference>
<dbReference type="GO" id="GO:0008880">
    <property type="term" value="F:glucuronate isomerase activity"/>
    <property type="evidence" value="ECO:0007669"/>
    <property type="project" value="UniProtKB-EC"/>
</dbReference>
<evidence type="ECO:0000256" key="2">
    <source>
        <dbReference type="ARBA" id="ARBA00004892"/>
    </source>
</evidence>
<comment type="pathway">
    <text evidence="2">Carbohydrate metabolism; pentose and glucuronate interconversion.</text>
</comment>
<evidence type="ECO:0000256" key="1">
    <source>
        <dbReference type="ARBA" id="ARBA00001165"/>
    </source>
</evidence>
<dbReference type="PANTHER" id="PTHR30068">
    <property type="entry name" value="URONATE ISOMERASE"/>
    <property type="match status" value="1"/>
</dbReference>
<comment type="similarity">
    <text evidence="3">Belongs to the metallo-dependent hydrolases superfamily. Uronate isomerase family.</text>
</comment>
<dbReference type="STRING" id="870908.SAMN04488044_2112"/>
<dbReference type="AlphaFoldDB" id="A0A1M5QVX9"/>
<dbReference type="EC" id="5.3.1.12" evidence="4"/>
<evidence type="ECO:0000256" key="5">
    <source>
        <dbReference type="ARBA" id="ARBA00020555"/>
    </source>
</evidence>
<proteinExistence type="inferred from homology"/>
<keyword evidence="8" id="KW-1185">Reference proteome</keyword>
<gene>
    <name evidence="7" type="ORF">SAMN04488044_2112</name>
</gene>